<gene>
    <name evidence="7" type="ORF">M9189_04165</name>
</gene>
<dbReference type="InterPro" id="IPR007627">
    <property type="entry name" value="RNA_pol_sigma70_r2"/>
</dbReference>
<dbReference type="InterPro" id="IPR014284">
    <property type="entry name" value="RNA_pol_sigma-70_dom"/>
</dbReference>
<keyword evidence="3" id="KW-0731">Sigma factor</keyword>
<dbReference type="Proteomes" id="UP001056426">
    <property type="component" value="Chromosome"/>
</dbReference>
<dbReference type="GO" id="GO:0003677">
    <property type="term" value="F:DNA binding"/>
    <property type="evidence" value="ECO:0007669"/>
    <property type="project" value="InterPro"/>
</dbReference>
<dbReference type="InterPro" id="IPR036388">
    <property type="entry name" value="WH-like_DNA-bd_sf"/>
</dbReference>
<reference evidence="7" key="2">
    <citation type="submission" date="2022-06" db="EMBL/GenBank/DDBJ databases">
        <title>Xiashengella guii gen. nov. sp. nov., a bacterium isolated form anaerobic digestion tank.</title>
        <authorList>
            <person name="Huang H."/>
        </authorList>
    </citation>
    <scope>NUCLEOTIDE SEQUENCE</scope>
    <source>
        <strain evidence="7">Ai-910</strain>
    </source>
</reference>
<dbReference type="KEGG" id="alkq:M9189_04165"/>
<dbReference type="Gene3D" id="1.10.10.10">
    <property type="entry name" value="Winged helix-like DNA-binding domain superfamily/Winged helix DNA-binding domain"/>
    <property type="match status" value="1"/>
</dbReference>
<dbReference type="InterPro" id="IPR039425">
    <property type="entry name" value="RNA_pol_sigma-70-like"/>
</dbReference>
<dbReference type="InterPro" id="IPR013324">
    <property type="entry name" value="RNA_pol_sigma_r3/r4-like"/>
</dbReference>
<feature type="domain" description="RNA polymerase sigma factor 70 region 4 type 2" evidence="6">
    <location>
        <begin position="83"/>
        <end position="133"/>
    </location>
</feature>
<evidence type="ECO:0000313" key="7">
    <source>
        <dbReference type="EMBL" id="URW81009.1"/>
    </source>
</evidence>
<evidence type="ECO:0000259" key="6">
    <source>
        <dbReference type="Pfam" id="PF08281"/>
    </source>
</evidence>
<dbReference type="SUPFAM" id="SSF88946">
    <property type="entry name" value="Sigma2 domain of RNA polymerase sigma factors"/>
    <property type="match status" value="1"/>
</dbReference>
<protein>
    <submittedName>
        <fullName evidence="7">Sigma-70 family RNA polymerase sigma factor</fullName>
    </submittedName>
</protein>
<comment type="similarity">
    <text evidence="1">Belongs to the sigma-70 factor family. ECF subfamily.</text>
</comment>
<reference evidence="7" key="1">
    <citation type="submission" date="2022-05" db="EMBL/GenBank/DDBJ databases">
        <authorList>
            <person name="Sun X."/>
        </authorList>
    </citation>
    <scope>NUCLEOTIDE SEQUENCE</scope>
    <source>
        <strain evidence="7">Ai-910</strain>
    </source>
</reference>
<dbReference type="AlphaFoldDB" id="A0A9J6ZTP8"/>
<dbReference type="InterPro" id="IPR013325">
    <property type="entry name" value="RNA_pol_sigma_r2"/>
</dbReference>
<evidence type="ECO:0000259" key="5">
    <source>
        <dbReference type="Pfam" id="PF04542"/>
    </source>
</evidence>
<organism evidence="7 8">
    <name type="scientific">Xiashengella succiniciproducens</name>
    <dbReference type="NCBI Taxonomy" id="2949635"/>
    <lineage>
        <taxon>Bacteria</taxon>
        <taxon>Pseudomonadati</taxon>
        <taxon>Bacteroidota</taxon>
        <taxon>Bacteroidia</taxon>
        <taxon>Marinilabiliales</taxon>
        <taxon>Marinilabiliaceae</taxon>
        <taxon>Xiashengella</taxon>
    </lineage>
</organism>
<dbReference type="GO" id="GO:0016987">
    <property type="term" value="F:sigma factor activity"/>
    <property type="evidence" value="ECO:0007669"/>
    <property type="project" value="UniProtKB-KW"/>
</dbReference>
<dbReference type="GO" id="GO:0006352">
    <property type="term" value="P:DNA-templated transcription initiation"/>
    <property type="evidence" value="ECO:0007669"/>
    <property type="project" value="InterPro"/>
</dbReference>
<name>A0A9J6ZTP8_9BACT</name>
<feature type="domain" description="RNA polymerase sigma-70 region 2" evidence="5">
    <location>
        <begin position="3"/>
        <end position="55"/>
    </location>
</feature>
<accession>A0A9J6ZTP8</accession>
<dbReference type="PANTHER" id="PTHR43133:SF45">
    <property type="entry name" value="RNA POLYMERASE ECF-TYPE SIGMA FACTOR"/>
    <property type="match status" value="1"/>
</dbReference>
<dbReference type="PANTHER" id="PTHR43133">
    <property type="entry name" value="RNA POLYMERASE ECF-TYPE SIGMA FACTO"/>
    <property type="match status" value="1"/>
</dbReference>
<evidence type="ECO:0000256" key="1">
    <source>
        <dbReference type="ARBA" id="ARBA00010641"/>
    </source>
</evidence>
<keyword evidence="2" id="KW-0805">Transcription regulation</keyword>
<keyword evidence="4" id="KW-0804">Transcription</keyword>
<dbReference type="CDD" id="cd06171">
    <property type="entry name" value="Sigma70_r4"/>
    <property type="match status" value="1"/>
</dbReference>
<proteinExistence type="inferred from homology"/>
<evidence type="ECO:0000256" key="4">
    <source>
        <dbReference type="ARBA" id="ARBA00023163"/>
    </source>
</evidence>
<dbReference type="NCBIfam" id="TIGR02937">
    <property type="entry name" value="sigma70-ECF"/>
    <property type="match status" value="1"/>
</dbReference>
<dbReference type="Pfam" id="PF04542">
    <property type="entry name" value="Sigma70_r2"/>
    <property type="match status" value="1"/>
</dbReference>
<dbReference type="InterPro" id="IPR013249">
    <property type="entry name" value="RNA_pol_sigma70_r4_t2"/>
</dbReference>
<sequence>MVYYKNTVDREDNFQEIIYQLWKSYPSLKKRDSIGSWIYAVSINTSIARLKKVSRIEYRTTIPEMPDKDHFIDEISTNESLKLLLEAIYNLDALDRSIMLLYLEEKQYDEIAEIIGISKSNVGVRINRAKQSLKQHFKKNSYGRL</sequence>
<dbReference type="Gene3D" id="1.10.1740.10">
    <property type="match status" value="1"/>
</dbReference>
<dbReference type="Pfam" id="PF08281">
    <property type="entry name" value="Sigma70_r4_2"/>
    <property type="match status" value="1"/>
</dbReference>
<evidence type="ECO:0000256" key="2">
    <source>
        <dbReference type="ARBA" id="ARBA00023015"/>
    </source>
</evidence>
<evidence type="ECO:0000313" key="8">
    <source>
        <dbReference type="Proteomes" id="UP001056426"/>
    </source>
</evidence>
<evidence type="ECO:0000256" key="3">
    <source>
        <dbReference type="ARBA" id="ARBA00023082"/>
    </source>
</evidence>
<dbReference type="SUPFAM" id="SSF88659">
    <property type="entry name" value="Sigma3 and sigma4 domains of RNA polymerase sigma factors"/>
    <property type="match status" value="1"/>
</dbReference>
<dbReference type="EMBL" id="CP098400">
    <property type="protein sequence ID" value="URW81009.1"/>
    <property type="molecule type" value="Genomic_DNA"/>
</dbReference>
<keyword evidence="8" id="KW-1185">Reference proteome</keyword>